<dbReference type="Proteomes" id="UP000287247">
    <property type="component" value="Unassembled WGS sequence"/>
</dbReference>
<dbReference type="EMBL" id="BDQK01000016">
    <property type="protein sequence ID" value="GBF82421.1"/>
    <property type="molecule type" value="Genomic_DNA"/>
</dbReference>
<dbReference type="CDD" id="cd08882">
    <property type="entry name" value="RHO_alpha_C_MupW-like"/>
    <property type="match status" value="1"/>
</dbReference>
<proteinExistence type="predicted"/>
<sequence>MNKPTQDKMENVQSILEKDSRNVPAVLLQESQKNLGTEDIPNEVFLSHQYHDLEFEKLWKKVWQWVCREENIPNVGDYLVYDIADLSVIIVRSNNHKIRAFYNACLHRGTQLCVDSGHSLALRCPFHGWTWKLDGTLAHIPCQWDFNHVQTEEFSLPEIKVETWQDFVFINFDHNSESLENYLENLPEHFQQFSLQKRFIAAHVVKTMPANWKVVLGAFLEAYHTITTHPQILKFTGDANSQYDIYGRHNRMITPFAVQSPHLGIPQNKYDPIKAFLAFSGGNPDSIQIPENNDIEPRSYVAQLSRQTFKQLLGIEYNNVSDTEMLDVISYFIFPNFMSWPGVGSPLQFRFRPDGNNPDSCIMDILLLQPIPPNSSPNPAKTRYLTPEQKWTDAPELGGLGAVLEQDTSNLYRIQKGLKTSAKQGITLGNYQESRIRHFHEVLTEQLNTSE</sequence>
<evidence type="ECO:0000256" key="1">
    <source>
        <dbReference type="ARBA" id="ARBA00001962"/>
    </source>
</evidence>
<evidence type="ECO:0000313" key="8">
    <source>
        <dbReference type="EMBL" id="GBF82421.1"/>
    </source>
</evidence>
<dbReference type="GO" id="GO:0005506">
    <property type="term" value="F:iron ion binding"/>
    <property type="evidence" value="ECO:0007669"/>
    <property type="project" value="InterPro"/>
</dbReference>
<dbReference type="Gene3D" id="3.90.380.10">
    <property type="entry name" value="Naphthalene 1,2-dioxygenase Alpha Subunit, Chain A, domain 1"/>
    <property type="match status" value="1"/>
</dbReference>
<dbReference type="GO" id="GO:0004497">
    <property type="term" value="F:monooxygenase activity"/>
    <property type="evidence" value="ECO:0007669"/>
    <property type="project" value="UniProtKB-ARBA"/>
</dbReference>
<evidence type="ECO:0000313" key="9">
    <source>
        <dbReference type="Proteomes" id="UP000287247"/>
    </source>
</evidence>
<name>A0A401IME9_APHSA</name>
<keyword evidence="3" id="KW-0479">Metal-binding</keyword>
<organism evidence="8 9">
    <name type="scientific">Aphanothece sacrum FPU1</name>
    <dbReference type="NCBI Taxonomy" id="1920663"/>
    <lineage>
        <taxon>Bacteria</taxon>
        <taxon>Bacillati</taxon>
        <taxon>Cyanobacteriota</taxon>
        <taxon>Cyanophyceae</taxon>
        <taxon>Oscillatoriophycideae</taxon>
        <taxon>Chroococcales</taxon>
        <taxon>Aphanothecaceae</taxon>
        <taxon>Aphanothece</taxon>
    </lineage>
</organism>
<evidence type="ECO:0000259" key="7">
    <source>
        <dbReference type="PROSITE" id="PS51296"/>
    </source>
</evidence>
<dbReference type="InterPro" id="IPR017941">
    <property type="entry name" value="Rieske_2Fe-2S"/>
</dbReference>
<dbReference type="OrthoDB" id="477744at2"/>
<dbReference type="InterPro" id="IPR036922">
    <property type="entry name" value="Rieske_2Fe-2S_sf"/>
</dbReference>
<keyword evidence="5" id="KW-0408">Iron</keyword>
<dbReference type="PANTHER" id="PTHR43756:SF5">
    <property type="entry name" value="CHOLINE MONOOXYGENASE, CHLOROPLASTIC"/>
    <property type="match status" value="1"/>
</dbReference>
<reference evidence="9" key="1">
    <citation type="submission" date="2017-05" db="EMBL/GenBank/DDBJ databases">
        <title>Physiological properties and genetic analysis related to exopolysaccharide production of fresh-water unicellular cyanobacterium Aphanothece sacrum, Suizenji Nori, that has been cultured as a food source in Japan.</title>
        <authorList>
            <person name="Kanesaki Y."/>
            <person name="Yoshikawa S."/>
            <person name="Ohki K."/>
        </authorList>
    </citation>
    <scope>NUCLEOTIDE SEQUENCE [LARGE SCALE GENOMIC DNA]</scope>
    <source>
        <strain evidence="9">FPU1</strain>
    </source>
</reference>
<keyword evidence="4" id="KW-0560">Oxidoreductase</keyword>
<dbReference type="GO" id="GO:0051537">
    <property type="term" value="F:2 iron, 2 sulfur cluster binding"/>
    <property type="evidence" value="ECO:0007669"/>
    <property type="project" value="UniProtKB-KW"/>
</dbReference>
<dbReference type="PRINTS" id="PR00090">
    <property type="entry name" value="RNGDIOXGNASE"/>
</dbReference>
<dbReference type="PROSITE" id="PS51296">
    <property type="entry name" value="RIESKE"/>
    <property type="match status" value="1"/>
</dbReference>
<dbReference type="SUPFAM" id="SSF55961">
    <property type="entry name" value="Bet v1-like"/>
    <property type="match status" value="1"/>
</dbReference>
<evidence type="ECO:0000256" key="5">
    <source>
        <dbReference type="ARBA" id="ARBA00023004"/>
    </source>
</evidence>
<accession>A0A401IME9</accession>
<keyword evidence="9" id="KW-1185">Reference proteome</keyword>
<dbReference type="RefSeq" id="WP_124973147.1">
    <property type="nucleotide sequence ID" value="NZ_BDQK01000016.1"/>
</dbReference>
<comment type="cofactor">
    <cofactor evidence="1">
        <name>Fe cation</name>
        <dbReference type="ChEBI" id="CHEBI:24875"/>
    </cofactor>
</comment>
<comment type="caution">
    <text evidence="8">The sequence shown here is derived from an EMBL/GenBank/DDBJ whole genome shotgun (WGS) entry which is preliminary data.</text>
</comment>
<dbReference type="InterPro" id="IPR015879">
    <property type="entry name" value="Ring_hydroxy_dOase_asu_C_dom"/>
</dbReference>
<evidence type="ECO:0000256" key="3">
    <source>
        <dbReference type="ARBA" id="ARBA00022723"/>
    </source>
</evidence>
<protein>
    <submittedName>
        <fullName evidence="8">Rieske (2Fe-2S) domain protein</fullName>
    </submittedName>
</protein>
<dbReference type="GO" id="GO:0016705">
    <property type="term" value="F:oxidoreductase activity, acting on paired donors, with incorporation or reduction of molecular oxygen"/>
    <property type="evidence" value="ECO:0007669"/>
    <property type="project" value="UniProtKB-ARBA"/>
</dbReference>
<dbReference type="Pfam" id="PF00848">
    <property type="entry name" value="Ring_hydroxyl_A"/>
    <property type="match status" value="1"/>
</dbReference>
<evidence type="ECO:0000256" key="2">
    <source>
        <dbReference type="ARBA" id="ARBA00022714"/>
    </source>
</evidence>
<dbReference type="Pfam" id="PF00355">
    <property type="entry name" value="Rieske"/>
    <property type="match status" value="1"/>
</dbReference>
<keyword evidence="6" id="KW-0411">Iron-sulfur</keyword>
<dbReference type="PANTHER" id="PTHR43756">
    <property type="entry name" value="CHOLINE MONOOXYGENASE, CHLOROPLASTIC"/>
    <property type="match status" value="1"/>
</dbReference>
<feature type="domain" description="Rieske" evidence="7">
    <location>
        <begin position="63"/>
        <end position="170"/>
    </location>
</feature>
<gene>
    <name evidence="8" type="ORF">AsFPU1_3850</name>
</gene>
<dbReference type="AlphaFoldDB" id="A0A401IME9"/>
<dbReference type="InterPro" id="IPR001663">
    <property type="entry name" value="Rng_hydr_dOase-A"/>
</dbReference>
<dbReference type="Gene3D" id="2.102.10.10">
    <property type="entry name" value="Rieske [2Fe-2S] iron-sulphur domain"/>
    <property type="match status" value="1"/>
</dbReference>
<dbReference type="SUPFAM" id="SSF50022">
    <property type="entry name" value="ISP domain"/>
    <property type="match status" value="1"/>
</dbReference>
<evidence type="ECO:0000256" key="4">
    <source>
        <dbReference type="ARBA" id="ARBA00023002"/>
    </source>
</evidence>
<dbReference type="CDD" id="cd03469">
    <property type="entry name" value="Rieske_RO_Alpha_N"/>
    <property type="match status" value="1"/>
</dbReference>
<keyword evidence="2" id="KW-0001">2Fe-2S</keyword>
<evidence type="ECO:0000256" key="6">
    <source>
        <dbReference type="ARBA" id="ARBA00023014"/>
    </source>
</evidence>